<evidence type="ECO:0000256" key="1">
    <source>
        <dbReference type="SAM" id="Phobius"/>
    </source>
</evidence>
<feature type="transmembrane region" description="Helical" evidence="1">
    <location>
        <begin position="91"/>
        <end position="120"/>
    </location>
</feature>
<dbReference type="Proteomes" id="UP000240971">
    <property type="component" value="Unassembled WGS sequence"/>
</dbReference>
<evidence type="ECO:0000313" key="2">
    <source>
        <dbReference type="EMBL" id="PSL44296.1"/>
    </source>
</evidence>
<dbReference type="OrthoDB" id="1160166at2"/>
<feature type="transmembrane region" description="Helical" evidence="1">
    <location>
        <begin position="179"/>
        <end position="198"/>
    </location>
</feature>
<organism evidence="2 3">
    <name type="scientific">Chitinophaga niastensis</name>
    <dbReference type="NCBI Taxonomy" id="536980"/>
    <lineage>
        <taxon>Bacteria</taxon>
        <taxon>Pseudomonadati</taxon>
        <taxon>Bacteroidota</taxon>
        <taxon>Chitinophagia</taxon>
        <taxon>Chitinophagales</taxon>
        <taxon>Chitinophagaceae</taxon>
        <taxon>Chitinophaga</taxon>
    </lineage>
</organism>
<keyword evidence="3" id="KW-1185">Reference proteome</keyword>
<dbReference type="AlphaFoldDB" id="A0A2P8HDH8"/>
<sequence>MTGHNVKISPQVYARTGGLLYLIIIVTGIFGEAFVRNKLIVLGDATATANNIMASQLLWRIGIAGDLIAHVCDLPLMLIFYVLLRPVNKNLALLAVFFCLIQTAVLVAAKLNLFTVLFLLESGDYLKAFEPHQLHALMYLSIKADGYGFGLGLIFFGFECLILGYLIFRSGYLPKALGILMPIAGLSYLTNSFAMILAPKFADLIFPTIMIPAFIAESSFCLWLIVKGVNVPEWEKQAGIGAGRG</sequence>
<keyword evidence="1" id="KW-1133">Transmembrane helix</keyword>
<keyword evidence="1" id="KW-0472">Membrane</keyword>
<keyword evidence="1" id="KW-0812">Transmembrane</keyword>
<gene>
    <name evidence="2" type="ORF">CLV51_106162</name>
</gene>
<evidence type="ECO:0000313" key="3">
    <source>
        <dbReference type="Proteomes" id="UP000240971"/>
    </source>
</evidence>
<dbReference type="RefSeq" id="WP_106530578.1">
    <property type="nucleotide sequence ID" value="NZ_PYAW01000006.1"/>
</dbReference>
<feature type="transmembrane region" description="Helical" evidence="1">
    <location>
        <begin position="57"/>
        <end position="84"/>
    </location>
</feature>
<protein>
    <submittedName>
        <fullName evidence="2">Uncharacterized protein DUF4386</fullName>
    </submittedName>
</protein>
<accession>A0A2P8HDH8</accession>
<comment type="caution">
    <text evidence="2">The sequence shown here is derived from an EMBL/GenBank/DDBJ whole genome shotgun (WGS) entry which is preliminary data.</text>
</comment>
<feature type="transmembrane region" description="Helical" evidence="1">
    <location>
        <begin position="147"/>
        <end position="167"/>
    </location>
</feature>
<feature type="transmembrane region" description="Helical" evidence="1">
    <location>
        <begin position="12"/>
        <end position="31"/>
    </location>
</feature>
<dbReference type="EMBL" id="PYAW01000006">
    <property type="protein sequence ID" value="PSL44296.1"/>
    <property type="molecule type" value="Genomic_DNA"/>
</dbReference>
<feature type="transmembrane region" description="Helical" evidence="1">
    <location>
        <begin position="204"/>
        <end position="226"/>
    </location>
</feature>
<dbReference type="Pfam" id="PF14329">
    <property type="entry name" value="DUF4386"/>
    <property type="match status" value="1"/>
</dbReference>
<name>A0A2P8HDH8_CHINA</name>
<dbReference type="InterPro" id="IPR025495">
    <property type="entry name" value="DUF4386"/>
</dbReference>
<proteinExistence type="predicted"/>
<reference evidence="2 3" key="1">
    <citation type="submission" date="2018-03" db="EMBL/GenBank/DDBJ databases">
        <title>Genomic Encyclopedia of Archaeal and Bacterial Type Strains, Phase II (KMG-II): from individual species to whole genera.</title>
        <authorList>
            <person name="Goeker M."/>
        </authorList>
    </citation>
    <scope>NUCLEOTIDE SEQUENCE [LARGE SCALE GENOMIC DNA]</scope>
    <source>
        <strain evidence="2 3">DSM 24859</strain>
    </source>
</reference>